<feature type="compositionally biased region" description="Basic residues" evidence="1">
    <location>
        <begin position="20"/>
        <end position="29"/>
    </location>
</feature>
<proteinExistence type="predicted"/>
<name>A0A4U5N3J2_STECR</name>
<keyword evidence="3" id="KW-1185">Reference proteome</keyword>
<comment type="caution">
    <text evidence="2">The sequence shown here is derived from an EMBL/GenBank/DDBJ whole genome shotgun (WGS) entry which is preliminary data.</text>
</comment>
<feature type="region of interest" description="Disordered" evidence="1">
    <location>
        <begin position="1"/>
        <end position="40"/>
    </location>
</feature>
<evidence type="ECO:0000313" key="2">
    <source>
        <dbReference type="EMBL" id="TKR76898.1"/>
    </source>
</evidence>
<evidence type="ECO:0000313" key="3">
    <source>
        <dbReference type="Proteomes" id="UP000298663"/>
    </source>
</evidence>
<accession>A0A4U5N3J2</accession>
<feature type="region of interest" description="Disordered" evidence="1">
    <location>
        <begin position="178"/>
        <end position="212"/>
    </location>
</feature>
<dbReference type="AlphaFoldDB" id="A0A4U5N3J2"/>
<gene>
    <name evidence="2" type="ORF">L596_017970</name>
</gene>
<dbReference type="EMBL" id="AZBU02000005">
    <property type="protein sequence ID" value="TKR76898.1"/>
    <property type="molecule type" value="Genomic_DNA"/>
</dbReference>
<reference evidence="2 3" key="2">
    <citation type="journal article" date="2019" name="G3 (Bethesda)">
        <title>Hybrid Assembly of the Genome of the Entomopathogenic Nematode Steinernema carpocapsae Identifies the X-Chromosome.</title>
        <authorList>
            <person name="Serra L."/>
            <person name="Macchietto M."/>
            <person name="Macias-Munoz A."/>
            <person name="McGill C.J."/>
            <person name="Rodriguez I.M."/>
            <person name="Rodriguez B."/>
            <person name="Murad R."/>
            <person name="Mortazavi A."/>
        </authorList>
    </citation>
    <scope>NUCLEOTIDE SEQUENCE [LARGE SCALE GENOMIC DNA]</scope>
    <source>
        <strain evidence="2 3">ALL</strain>
    </source>
</reference>
<feature type="compositionally biased region" description="Basic and acidic residues" evidence="1">
    <location>
        <begin position="180"/>
        <end position="189"/>
    </location>
</feature>
<sequence>MNYRDKKSTQTHSTRPANPRLHRTSKGLLRRPASFSPTDNVRNGPVAVLHACRPSHFTTRVIRGHLRRLYLLSSVPCLQRLSKLLQQPSTVAVPPKLRNRVEAEARQEALQLWQPQRQSSTKQRRDRRPGIREALALWSPRIHEVPAKQRFQGTHVGDHNVPKRFIVQPIQKLFQQPSIREVRPKLPRSEEDDAPGSEEDQKNSGEVQNFQNHEGRVVQELEFCEDRETSSCCIQEGRNHTEARPLDGPFYEGLMIRILLRVNK</sequence>
<dbReference type="Proteomes" id="UP000298663">
    <property type="component" value="Unassembled WGS sequence"/>
</dbReference>
<protein>
    <submittedName>
        <fullName evidence="2">Uncharacterized protein</fullName>
    </submittedName>
</protein>
<organism evidence="2 3">
    <name type="scientific">Steinernema carpocapsae</name>
    <name type="common">Entomopathogenic nematode</name>
    <dbReference type="NCBI Taxonomy" id="34508"/>
    <lineage>
        <taxon>Eukaryota</taxon>
        <taxon>Metazoa</taxon>
        <taxon>Ecdysozoa</taxon>
        <taxon>Nematoda</taxon>
        <taxon>Chromadorea</taxon>
        <taxon>Rhabditida</taxon>
        <taxon>Tylenchina</taxon>
        <taxon>Panagrolaimomorpha</taxon>
        <taxon>Strongyloidoidea</taxon>
        <taxon>Steinernematidae</taxon>
        <taxon>Steinernema</taxon>
    </lineage>
</organism>
<reference evidence="2 3" key="1">
    <citation type="journal article" date="2015" name="Genome Biol.">
        <title>Comparative genomics of Steinernema reveals deeply conserved gene regulatory networks.</title>
        <authorList>
            <person name="Dillman A.R."/>
            <person name="Macchietto M."/>
            <person name="Porter C.F."/>
            <person name="Rogers A."/>
            <person name="Williams B."/>
            <person name="Antoshechkin I."/>
            <person name="Lee M.M."/>
            <person name="Goodwin Z."/>
            <person name="Lu X."/>
            <person name="Lewis E.E."/>
            <person name="Goodrich-Blair H."/>
            <person name="Stock S.P."/>
            <person name="Adams B.J."/>
            <person name="Sternberg P.W."/>
            <person name="Mortazavi A."/>
        </authorList>
    </citation>
    <scope>NUCLEOTIDE SEQUENCE [LARGE SCALE GENOMIC DNA]</scope>
    <source>
        <strain evidence="2 3">ALL</strain>
    </source>
</reference>
<evidence type="ECO:0000256" key="1">
    <source>
        <dbReference type="SAM" id="MobiDB-lite"/>
    </source>
</evidence>